<organism evidence="4">
    <name type="scientific">Lygus hesperus</name>
    <name type="common">Western plant bug</name>
    <dbReference type="NCBI Taxonomy" id="30085"/>
    <lineage>
        <taxon>Eukaryota</taxon>
        <taxon>Metazoa</taxon>
        <taxon>Ecdysozoa</taxon>
        <taxon>Arthropoda</taxon>
        <taxon>Hexapoda</taxon>
        <taxon>Insecta</taxon>
        <taxon>Pterygota</taxon>
        <taxon>Neoptera</taxon>
        <taxon>Paraneoptera</taxon>
        <taxon>Hemiptera</taxon>
        <taxon>Heteroptera</taxon>
        <taxon>Panheteroptera</taxon>
        <taxon>Cimicomorpha</taxon>
        <taxon>Miridae</taxon>
        <taxon>Mirini</taxon>
        <taxon>Lygus</taxon>
    </lineage>
</organism>
<proteinExistence type="predicted"/>
<dbReference type="EMBL" id="GDHC01004955">
    <property type="protein sequence ID" value="JAQ13674.1"/>
    <property type="molecule type" value="Transcribed_RNA"/>
</dbReference>
<name>A0A146M1K1_LYGHE</name>
<gene>
    <name evidence="4" type="ORF">g.40292</name>
</gene>
<feature type="compositionally biased region" description="Basic and acidic residues" evidence="1">
    <location>
        <begin position="58"/>
        <end position="69"/>
    </location>
</feature>
<dbReference type="PANTHER" id="PTHR36299:SF3">
    <property type="entry name" value="FI03431P"/>
    <property type="match status" value="1"/>
</dbReference>
<reference evidence="4" key="1">
    <citation type="journal article" date="2016" name="Gigascience">
        <title>De novo construction of an expanded transcriptome assembly for the western tarnished plant bug, Lygus hesperus.</title>
        <authorList>
            <person name="Tassone E.E."/>
            <person name="Geib S.M."/>
            <person name="Hall B."/>
            <person name="Fabrick J.A."/>
            <person name="Brent C.S."/>
            <person name="Hull J.J."/>
        </authorList>
    </citation>
    <scope>NUCLEOTIDE SEQUENCE</scope>
</reference>
<keyword evidence="2" id="KW-0732">Signal</keyword>
<evidence type="ECO:0000256" key="2">
    <source>
        <dbReference type="SAM" id="SignalP"/>
    </source>
</evidence>
<evidence type="ECO:0000259" key="3">
    <source>
        <dbReference type="Pfam" id="PF15998"/>
    </source>
</evidence>
<feature type="chain" id="PRO_5007527708" description="DUF4773 domain-containing protein" evidence="2">
    <location>
        <begin position="26"/>
        <end position="216"/>
    </location>
</feature>
<accession>A0A146M1K1</accession>
<evidence type="ECO:0000313" key="4">
    <source>
        <dbReference type="EMBL" id="JAQ13674.1"/>
    </source>
</evidence>
<evidence type="ECO:0000256" key="1">
    <source>
        <dbReference type="SAM" id="MobiDB-lite"/>
    </source>
</evidence>
<feature type="domain" description="DUF4773" evidence="3">
    <location>
        <begin position="79"/>
        <end position="193"/>
    </location>
</feature>
<sequence length="216" mass="23209">LQDRKMVSIKLFWVLLLGVVASSSAASIEVDEMSFVEVGELEAPEGPSSDVPSLNDTESTKDGEDERGIKFTSEGQKRCSCDNISCRCCVNPKIPVAGKIETCLKVTVLANQKSVNVELSGKNKVLIGHRFVIGAKERMCASVPGAMSAVQGCIDTSTSNLPKNAGIQTCPKLELRAVGKTVATLSFACIQYSNRKVSFNNNGPVKANQKVGFRFF</sequence>
<feature type="signal peptide" evidence="2">
    <location>
        <begin position="1"/>
        <end position="25"/>
    </location>
</feature>
<dbReference type="AlphaFoldDB" id="A0A146M1K1"/>
<dbReference type="PANTHER" id="PTHR36299">
    <property type="entry name" value="AGAP008005-PA"/>
    <property type="match status" value="1"/>
</dbReference>
<dbReference type="InterPro" id="IPR031941">
    <property type="entry name" value="DUF4773"/>
</dbReference>
<dbReference type="Pfam" id="PF15998">
    <property type="entry name" value="DUF4773"/>
    <property type="match status" value="1"/>
</dbReference>
<protein>
    <recommendedName>
        <fullName evidence="3">DUF4773 domain-containing protein</fullName>
    </recommendedName>
</protein>
<feature type="region of interest" description="Disordered" evidence="1">
    <location>
        <begin position="42"/>
        <end position="69"/>
    </location>
</feature>
<feature type="non-terminal residue" evidence="4">
    <location>
        <position position="1"/>
    </location>
</feature>